<dbReference type="Pfam" id="PF00076">
    <property type="entry name" value="RRM_1"/>
    <property type="match status" value="1"/>
</dbReference>
<dbReference type="GO" id="GO:0003723">
    <property type="term" value="F:RNA binding"/>
    <property type="evidence" value="ECO:0007669"/>
    <property type="project" value="UniProtKB-UniRule"/>
</dbReference>
<accession>Q5D9V8</accession>
<dbReference type="InterPro" id="IPR035979">
    <property type="entry name" value="RBD_domain_sf"/>
</dbReference>
<sequence length="341" mass="37958">MTTGGRFMNNKDVCNDSIEVNGDPHRIWLGRLPTRITEFAVLQLAKQFGDLSDFHFPVHKTGDLQGSTVGYCFLTYKSVDDATKARKVLDGLNFHGYTLVARPARPTKDELTVAQRASDEASKLRIMEEAMQREAQLVAVMGIYDPTSFSSSLTENPCDRTANEHSFHTSKVSTDSLSNCSSVLLSRVHIPDMYGTLGLNQGSQSHPKSNSHKTTLKTSLHNTNQHRPKHQAETKAAIHRIEMALRNLEKTPVGGASSLKPITDSHNPYAGALTTNVKSNRTECSTSSYSGRSVKKTYSSDTIKSRVFLSAYHHRHQCGKPNNQLLVKKYTHKRDFISRPI</sequence>
<keyword evidence="1" id="KW-0694">RNA-binding</keyword>
<dbReference type="SUPFAM" id="SSF54928">
    <property type="entry name" value="RNA-binding domain, RBD"/>
    <property type="match status" value="1"/>
</dbReference>
<organism evidence="3">
    <name type="scientific">Schistosoma japonicum</name>
    <name type="common">Blood fluke</name>
    <dbReference type="NCBI Taxonomy" id="6182"/>
    <lineage>
        <taxon>Eukaryota</taxon>
        <taxon>Metazoa</taxon>
        <taxon>Spiralia</taxon>
        <taxon>Lophotrochozoa</taxon>
        <taxon>Platyhelminthes</taxon>
        <taxon>Trematoda</taxon>
        <taxon>Digenea</taxon>
        <taxon>Strigeidida</taxon>
        <taxon>Schistosomatoidea</taxon>
        <taxon>Schistosomatidae</taxon>
        <taxon>Schistosoma</taxon>
    </lineage>
</organism>
<evidence type="ECO:0000259" key="2">
    <source>
        <dbReference type="PROSITE" id="PS50102"/>
    </source>
</evidence>
<dbReference type="InterPro" id="IPR012677">
    <property type="entry name" value="Nucleotide-bd_a/b_plait_sf"/>
</dbReference>
<reference evidence="3" key="2">
    <citation type="journal article" date="2006" name="PLoS Pathog.">
        <title>New perspectives on host-parasite interplay by comparative transcriptomic and proteomic analyses of Schistosoma japonicum.</title>
        <authorList>
            <person name="Liu F."/>
            <person name="Lu J."/>
            <person name="Hu W."/>
            <person name="Wang S.Y."/>
            <person name="Cui S.J."/>
            <person name="Chi M."/>
            <person name="Yan Q."/>
            <person name="Wang X.R."/>
            <person name="Song H.D."/>
            <person name="Xu X.N."/>
            <person name="Wang J.J."/>
            <person name="Zhang X.L."/>
            <person name="Zhang X."/>
            <person name="Wang Z.Q."/>
            <person name="Xue C.L."/>
            <person name="Brindley P.J."/>
            <person name="McManus D.P."/>
            <person name="Yang P.Y."/>
            <person name="Feng Z."/>
            <person name="Chen Z."/>
            <person name="Han Z.G."/>
        </authorList>
    </citation>
    <scope>NUCLEOTIDE SEQUENCE</scope>
</reference>
<feature type="domain" description="RRM" evidence="2">
    <location>
        <begin position="25"/>
        <end position="106"/>
    </location>
</feature>
<dbReference type="InterPro" id="IPR000504">
    <property type="entry name" value="RRM_dom"/>
</dbReference>
<dbReference type="AlphaFoldDB" id="Q5D9V8"/>
<dbReference type="PROSITE" id="PS50102">
    <property type="entry name" value="RRM"/>
    <property type="match status" value="1"/>
</dbReference>
<reference evidence="3" key="1">
    <citation type="submission" date="2004-11" db="EMBL/GenBank/DDBJ databases">
        <title>The full-length cDNA sequences of Schistosoma japonicum genes.</title>
        <authorList>
            <person name="Han Z."/>
        </authorList>
    </citation>
    <scope>NUCLEOTIDE SEQUENCE</scope>
</reference>
<proteinExistence type="evidence at transcript level"/>
<dbReference type="EMBL" id="AY815666">
    <property type="protein sequence ID" value="AAW27398.1"/>
    <property type="molecule type" value="mRNA"/>
</dbReference>
<evidence type="ECO:0000313" key="3">
    <source>
        <dbReference type="EMBL" id="AAW27398.1"/>
    </source>
</evidence>
<dbReference type="SMART" id="SM00360">
    <property type="entry name" value="RRM"/>
    <property type="match status" value="1"/>
</dbReference>
<protein>
    <submittedName>
        <fullName evidence="3">SJCHGC02318 protein</fullName>
    </submittedName>
</protein>
<evidence type="ECO:0000256" key="1">
    <source>
        <dbReference type="PROSITE-ProRule" id="PRU00176"/>
    </source>
</evidence>
<dbReference type="Gene3D" id="3.30.70.330">
    <property type="match status" value="1"/>
</dbReference>
<name>Q5D9V8_SCHJA</name>